<evidence type="ECO:0000256" key="1">
    <source>
        <dbReference type="ARBA" id="ARBA00023172"/>
    </source>
</evidence>
<dbReference type="AlphaFoldDB" id="A0A5P8WIW6"/>
<dbReference type="InterPro" id="IPR013762">
    <property type="entry name" value="Integrase-like_cat_sf"/>
</dbReference>
<evidence type="ECO:0000313" key="4">
    <source>
        <dbReference type="Proteomes" id="UP000326678"/>
    </source>
</evidence>
<gene>
    <name evidence="3" type="ORF">GXM_10049</name>
</gene>
<sequence>MRHACGYYLVNQGYNTREIQDFLGHRDIKHTEKYTKLNARRSSILIGGICDIERVGA</sequence>
<dbReference type="RefSeq" id="WP_152592911.1">
    <property type="nucleotide sequence ID" value="NZ_CP045230.1"/>
</dbReference>
<evidence type="ECO:0000313" key="3">
    <source>
        <dbReference type="EMBL" id="QFS52785.1"/>
    </source>
</evidence>
<proteinExistence type="predicted"/>
<name>A0A5P8WIW6_9NOSO</name>
<protein>
    <submittedName>
        <fullName evidence="3">Type 1 fimbriae regulatory protein</fullName>
    </submittedName>
</protein>
<keyword evidence="4" id="KW-1185">Reference proteome</keyword>
<dbReference type="InterPro" id="IPR011010">
    <property type="entry name" value="DNA_brk_join_enz"/>
</dbReference>
<dbReference type="KEGG" id="nsh:GXM_10049"/>
<feature type="domain" description="Tyr recombinase" evidence="2">
    <location>
        <begin position="1"/>
        <end position="39"/>
    </location>
</feature>
<dbReference type="SUPFAM" id="SSF56349">
    <property type="entry name" value="DNA breaking-rejoining enzymes"/>
    <property type="match status" value="1"/>
</dbReference>
<keyword evidence="1" id="KW-0233">DNA recombination</keyword>
<dbReference type="EMBL" id="CP045230">
    <property type="protein sequence ID" value="QFS52785.1"/>
    <property type="molecule type" value="Genomic_DNA"/>
</dbReference>
<dbReference type="GO" id="GO:0006310">
    <property type="term" value="P:DNA recombination"/>
    <property type="evidence" value="ECO:0007669"/>
    <property type="project" value="UniProtKB-KW"/>
</dbReference>
<dbReference type="Gene3D" id="1.10.443.10">
    <property type="entry name" value="Intergrase catalytic core"/>
    <property type="match status" value="1"/>
</dbReference>
<dbReference type="GO" id="GO:0015074">
    <property type="term" value="P:DNA integration"/>
    <property type="evidence" value="ECO:0007669"/>
    <property type="project" value="InterPro"/>
</dbReference>
<organism evidence="3 4">
    <name type="scientific">Nostoc sphaeroides CCNUC1</name>
    <dbReference type="NCBI Taxonomy" id="2653204"/>
    <lineage>
        <taxon>Bacteria</taxon>
        <taxon>Bacillati</taxon>
        <taxon>Cyanobacteriota</taxon>
        <taxon>Cyanophyceae</taxon>
        <taxon>Nostocales</taxon>
        <taxon>Nostocaceae</taxon>
        <taxon>Nostoc</taxon>
    </lineage>
</organism>
<accession>A0A5P8WIW6</accession>
<dbReference type="Pfam" id="PF00589">
    <property type="entry name" value="Phage_integrase"/>
    <property type="match status" value="1"/>
</dbReference>
<dbReference type="InterPro" id="IPR002104">
    <property type="entry name" value="Integrase_catalytic"/>
</dbReference>
<reference evidence="3 4" key="1">
    <citation type="submission" date="2019-10" db="EMBL/GenBank/DDBJ databases">
        <title>Genomic and transcriptomic insights into the perfect genentic adaptation of a filamentous nitrogen-fixing cyanobacterium to rice fields.</title>
        <authorList>
            <person name="Chen Z."/>
        </authorList>
    </citation>
    <scope>NUCLEOTIDE SEQUENCE [LARGE SCALE GENOMIC DNA]</scope>
    <source>
        <strain evidence="3">CCNUC1</strain>
    </source>
</reference>
<dbReference type="Proteomes" id="UP000326678">
    <property type="component" value="Chromosome pGXM03"/>
</dbReference>
<dbReference type="GO" id="GO:0003677">
    <property type="term" value="F:DNA binding"/>
    <property type="evidence" value="ECO:0007669"/>
    <property type="project" value="InterPro"/>
</dbReference>
<evidence type="ECO:0000259" key="2">
    <source>
        <dbReference type="Pfam" id="PF00589"/>
    </source>
</evidence>